<dbReference type="OrthoDB" id="6982745at2"/>
<evidence type="ECO:0000313" key="2">
    <source>
        <dbReference type="Proteomes" id="UP000265560"/>
    </source>
</evidence>
<gene>
    <name evidence="1" type="ORF">D3880_05395</name>
</gene>
<protein>
    <submittedName>
        <fullName evidence="1">DUF3509 domain-containing protein</fullName>
    </submittedName>
</protein>
<dbReference type="EMBL" id="CP032419">
    <property type="protein sequence ID" value="AYC31851.1"/>
    <property type="molecule type" value="Genomic_DNA"/>
</dbReference>
<accession>A0A385YZJ7</accession>
<dbReference type="InterPro" id="IPR021898">
    <property type="entry name" value="DUF3509"/>
</dbReference>
<proteinExistence type="predicted"/>
<dbReference type="Pfam" id="PF12021">
    <property type="entry name" value="DUF3509"/>
    <property type="match status" value="1"/>
</dbReference>
<dbReference type="RefSeq" id="WP_119892474.1">
    <property type="nucleotide sequence ID" value="NZ_CP032419.1"/>
</dbReference>
<sequence>MVNPFKFVSDSFKDEFQVRFSIGSPDGSTTLSLCDAQGTVAQRLLSCEQLNDPAKLEQAIQSIRFGLAIDRGQGRAGLDELSQPAAHEALGSAH</sequence>
<organism evidence="1 2">
    <name type="scientific">Pseudomonas cavernae</name>
    <dbReference type="NCBI Taxonomy" id="2320867"/>
    <lineage>
        <taxon>Bacteria</taxon>
        <taxon>Pseudomonadati</taxon>
        <taxon>Pseudomonadota</taxon>
        <taxon>Gammaproteobacteria</taxon>
        <taxon>Pseudomonadales</taxon>
        <taxon>Pseudomonadaceae</taxon>
        <taxon>Pseudomonas</taxon>
    </lineage>
</organism>
<name>A0A385YZJ7_9PSED</name>
<dbReference type="AlphaFoldDB" id="A0A385YZJ7"/>
<evidence type="ECO:0000313" key="1">
    <source>
        <dbReference type="EMBL" id="AYC31851.1"/>
    </source>
</evidence>
<dbReference type="KEGG" id="pcav:D3880_05395"/>
<reference evidence="2" key="1">
    <citation type="submission" date="2018-09" db="EMBL/GenBank/DDBJ databases">
        <authorList>
            <person name="Zhu H."/>
        </authorList>
    </citation>
    <scope>NUCLEOTIDE SEQUENCE [LARGE SCALE GENOMIC DNA]</scope>
    <source>
        <strain evidence="2">K2W31S-8</strain>
    </source>
</reference>
<keyword evidence="2" id="KW-1185">Reference proteome</keyword>
<dbReference type="Proteomes" id="UP000265560">
    <property type="component" value="Chromosome"/>
</dbReference>